<sequence>MTQSLHPAAQQGFSSAAELYQQARPDYPAAITPWLQQHLNLSEHARLLDLGAGTGKFLNYIKPLNQHITAVEPVAEMLAELQKKHPHIETLAARSDNIPLNNHSIHAVFCAQSFHWFANRETLHEIARVLKPEGYLVLIWNQRDISVDWVNALANIVNALEGDTPRYHSGEWRKAFEQQTTFQLSAETTFKQPHQGTVEQVVSNRLLSTSFIAALPSAEQQRLKQQFEQIVEQYTEKSAHDDIVFPYITHVYVFKKIS</sequence>
<evidence type="ECO:0000259" key="4">
    <source>
        <dbReference type="Pfam" id="PF08241"/>
    </source>
</evidence>
<keyword evidence="6" id="KW-1185">Reference proteome</keyword>
<dbReference type="RefSeq" id="WP_067764015.1">
    <property type="nucleotide sequence ID" value="NZ_LZDS01000023.1"/>
</dbReference>
<keyword evidence="3 5" id="KW-0808">Transferase</keyword>
<dbReference type="InterPro" id="IPR051052">
    <property type="entry name" value="Diverse_substrate_MTase"/>
</dbReference>
<dbReference type="Proteomes" id="UP000185753">
    <property type="component" value="Unassembled WGS sequence"/>
</dbReference>
<dbReference type="OrthoDB" id="9797252at2"/>
<dbReference type="Pfam" id="PF08241">
    <property type="entry name" value="Methyltransf_11"/>
    <property type="match status" value="1"/>
</dbReference>
<dbReference type="PANTHER" id="PTHR44942:SF4">
    <property type="entry name" value="METHYLTRANSFERASE TYPE 11 DOMAIN-CONTAINING PROTEIN"/>
    <property type="match status" value="1"/>
</dbReference>
<accession>A0A1A7RBI5</accession>
<comment type="similarity">
    <text evidence="1">Belongs to the methyltransferase superfamily.</text>
</comment>
<dbReference type="InterPro" id="IPR029063">
    <property type="entry name" value="SAM-dependent_MTases_sf"/>
</dbReference>
<dbReference type="SUPFAM" id="SSF53335">
    <property type="entry name" value="S-adenosyl-L-methionine-dependent methyltransferases"/>
    <property type="match status" value="1"/>
</dbReference>
<evidence type="ECO:0000256" key="1">
    <source>
        <dbReference type="ARBA" id="ARBA00008361"/>
    </source>
</evidence>
<gene>
    <name evidence="5" type="ORF">A9J31_04190</name>
</gene>
<comment type="caution">
    <text evidence="5">The sequence shown here is derived from an EMBL/GenBank/DDBJ whole genome shotgun (WGS) entry which is preliminary data.</text>
</comment>
<dbReference type="Gene3D" id="3.40.50.150">
    <property type="entry name" value="Vaccinia Virus protein VP39"/>
    <property type="match status" value="1"/>
</dbReference>
<dbReference type="PANTHER" id="PTHR44942">
    <property type="entry name" value="METHYLTRANSF_11 DOMAIN-CONTAINING PROTEIN"/>
    <property type="match status" value="1"/>
</dbReference>
<evidence type="ECO:0000313" key="6">
    <source>
        <dbReference type="Proteomes" id="UP000185753"/>
    </source>
</evidence>
<dbReference type="InterPro" id="IPR013216">
    <property type="entry name" value="Methyltransf_11"/>
</dbReference>
<name>A0A1A7RBI5_9GAMM</name>
<evidence type="ECO:0000256" key="2">
    <source>
        <dbReference type="ARBA" id="ARBA00022603"/>
    </source>
</evidence>
<dbReference type="EMBL" id="LZDS01000023">
    <property type="protein sequence ID" value="OBX28818.1"/>
    <property type="molecule type" value="Genomic_DNA"/>
</dbReference>
<dbReference type="GO" id="GO:0032259">
    <property type="term" value="P:methylation"/>
    <property type="evidence" value="ECO:0007669"/>
    <property type="project" value="UniProtKB-KW"/>
</dbReference>
<keyword evidence="2 5" id="KW-0489">Methyltransferase</keyword>
<dbReference type="STRING" id="1443941.A9J31_04190"/>
<feature type="domain" description="Methyltransferase type 11" evidence="4">
    <location>
        <begin position="48"/>
        <end position="138"/>
    </location>
</feature>
<evidence type="ECO:0000256" key="3">
    <source>
        <dbReference type="ARBA" id="ARBA00022679"/>
    </source>
</evidence>
<dbReference type="CDD" id="cd02440">
    <property type="entry name" value="AdoMet_MTases"/>
    <property type="match status" value="1"/>
</dbReference>
<proteinExistence type="inferred from homology"/>
<organism evidence="5 6">
    <name type="scientific">Acinetobacter gandensis</name>
    <dbReference type="NCBI Taxonomy" id="1443941"/>
    <lineage>
        <taxon>Bacteria</taxon>
        <taxon>Pseudomonadati</taxon>
        <taxon>Pseudomonadota</taxon>
        <taxon>Gammaproteobacteria</taxon>
        <taxon>Moraxellales</taxon>
        <taxon>Moraxellaceae</taxon>
        <taxon>Acinetobacter</taxon>
    </lineage>
</organism>
<protein>
    <submittedName>
        <fullName evidence="5">SAM-dependent methyltransferase</fullName>
    </submittedName>
</protein>
<dbReference type="AlphaFoldDB" id="A0A1A7RBI5"/>
<dbReference type="GO" id="GO:0008757">
    <property type="term" value="F:S-adenosylmethionine-dependent methyltransferase activity"/>
    <property type="evidence" value="ECO:0007669"/>
    <property type="project" value="InterPro"/>
</dbReference>
<reference evidence="6" key="1">
    <citation type="submission" date="2016-06" db="EMBL/GenBank/DDBJ databases">
        <authorList>
            <person name="Radolfova-Krizova L."/>
            <person name="Nemec A."/>
        </authorList>
    </citation>
    <scope>NUCLEOTIDE SEQUENCE [LARGE SCALE GENOMIC DNA]</scope>
    <source>
        <strain evidence="6">ANC 4275</strain>
    </source>
</reference>
<evidence type="ECO:0000313" key="5">
    <source>
        <dbReference type="EMBL" id="OBX28818.1"/>
    </source>
</evidence>